<feature type="transmembrane region" description="Helical" evidence="2">
    <location>
        <begin position="145"/>
        <end position="167"/>
    </location>
</feature>
<comment type="caution">
    <text evidence="3">The sequence shown here is derived from an EMBL/GenBank/DDBJ whole genome shotgun (WGS) entry which is preliminary data.</text>
</comment>
<dbReference type="OrthoDB" id="2126698at2759"/>
<comment type="similarity">
    <text evidence="1">Belongs to the multi antimicrobial extrusion (MATE) (TC 2.A.66.1) family.</text>
</comment>
<feature type="transmembrane region" description="Helical" evidence="2">
    <location>
        <begin position="321"/>
        <end position="354"/>
    </location>
</feature>
<dbReference type="InterPro" id="IPR002528">
    <property type="entry name" value="MATE_fam"/>
</dbReference>
<keyword evidence="2" id="KW-1133">Transmembrane helix</keyword>
<evidence type="ECO:0000256" key="2">
    <source>
        <dbReference type="SAM" id="Phobius"/>
    </source>
</evidence>
<evidence type="ECO:0000313" key="3">
    <source>
        <dbReference type="EMBL" id="KAG0490752.1"/>
    </source>
</evidence>
<gene>
    <name evidence="3" type="ORF">HPP92_007615</name>
</gene>
<evidence type="ECO:0000256" key="1">
    <source>
        <dbReference type="ARBA" id="ARBA00010199"/>
    </source>
</evidence>
<dbReference type="GO" id="GO:0042910">
    <property type="term" value="F:xenobiotic transmembrane transporter activity"/>
    <property type="evidence" value="ECO:0007669"/>
    <property type="project" value="InterPro"/>
</dbReference>
<dbReference type="Pfam" id="PF01554">
    <property type="entry name" value="MatE"/>
    <property type="match status" value="1"/>
</dbReference>
<feature type="transmembrane region" description="Helical" evidence="2">
    <location>
        <begin position="79"/>
        <end position="100"/>
    </location>
</feature>
<sequence>MDSCLEDLHRRPSSSEVVEEMGAIGRIGIPTALTGLAALSIGFANITGYSVLSGLAMGMEPICGQAFGARQSKLLGRTLHRTVLLLFTASLPISVLWLNIRRILVFLGQDESISAVASTFATAAIPDLFFLSFSTPSAYLRSQNINLPVTACSAASVALHIPLNYLLVVRLRIGVAGVASPWLDQPQRCLPPPLRPRPSGPHRSAWVAPGLDALRGWVKLLRLAIPTCASVCLEWWWYELMILLCGLLPNPRAAVASMGYSSKLPPSCTSFPPRARPRGVHPCRKRLGARHQASTACRGGVDGDRGGAGVGAMGFTTARGVAFGFAAGFGFVGLWVGLLAAQASCAIIMGSVLARTDWVAEMERTEELTVGETVPPPLQSSTLLCSTDDESLNQTVGITIVACDDGKTASMETDPLIPFD</sequence>
<dbReference type="EMBL" id="JADCNM010000003">
    <property type="protein sequence ID" value="KAG0490752.1"/>
    <property type="molecule type" value="Genomic_DNA"/>
</dbReference>
<keyword evidence="2" id="KW-0472">Membrane</keyword>
<dbReference type="GO" id="GO:0016020">
    <property type="term" value="C:membrane"/>
    <property type="evidence" value="ECO:0007669"/>
    <property type="project" value="InterPro"/>
</dbReference>
<proteinExistence type="inferred from homology"/>
<protein>
    <recommendedName>
        <fullName evidence="5">Protein DETOXIFICATION</fullName>
    </recommendedName>
</protein>
<keyword evidence="2" id="KW-0812">Transmembrane</keyword>
<feature type="transmembrane region" description="Helical" evidence="2">
    <location>
        <begin position="112"/>
        <end position="133"/>
    </location>
</feature>
<dbReference type="GO" id="GO:0015297">
    <property type="term" value="F:antiporter activity"/>
    <property type="evidence" value="ECO:0007669"/>
    <property type="project" value="InterPro"/>
</dbReference>
<evidence type="ECO:0008006" key="5">
    <source>
        <dbReference type="Google" id="ProtNLM"/>
    </source>
</evidence>
<reference evidence="3 4" key="1">
    <citation type="journal article" date="2020" name="Nat. Food">
        <title>A phased Vanilla planifolia genome enables genetic improvement of flavour and production.</title>
        <authorList>
            <person name="Hasing T."/>
            <person name="Tang H."/>
            <person name="Brym M."/>
            <person name="Khazi F."/>
            <person name="Huang T."/>
            <person name="Chambers A.H."/>
        </authorList>
    </citation>
    <scope>NUCLEOTIDE SEQUENCE [LARGE SCALE GENOMIC DNA]</scope>
    <source>
        <tissue evidence="3">Leaf</tissue>
    </source>
</reference>
<dbReference type="AlphaFoldDB" id="A0A835RRI8"/>
<feature type="transmembrane region" description="Helical" evidence="2">
    <location>
        <begin position="36"/>
        <end position="59"/>
    </location>
</feature>
<name>A0A835RRI8_VANPL</name>
<organism evidence="3 4">
    <name type="scientific">Vanilla planifolia</name>
    <name type="common">Vanilla</name>
    <dbReference type="NCBI Taxonomy" id="51239"/>
    <lineage>
        <taxon>Eukaryota</taxon>
        <taxon>Viridiplantae</taxon>
        <taxon>Streptophyta</taxon>
        <taxon>Embryophyta</taxon>
        <taxon>Tracheophyta</taxon>
        <taxon>Spermatophyta</taxon>
        <taxon>Magnoliopsida</taxon>
        <taxon>Liliopsida</taxon>
        <taxon>Asparagales</taxon>
        <taxon>Orchidaceae</taxon>
        <taxon>Vanilloideae</taxon>
        <taxon>Vanilleae</taxon>
        <taxon>Vanilla</taxon>
    </lineage>
</organism>
<dbReference type="PANTHER" id="PTHR11206">
    <property type="entry name" value="MULTIDRUG RESISTANCE PROTEIN"/>
    <property type="match status" value="1"/>
</dbReference>
<evidence type="ECO:0000313" key="4">
    <source>
        <dbReference type="Proteomes" id="UP000639772"/>
    </source>
</evidence>
<dbReference type="Proteomes" id="UP000639772">
    <property type="component" value="Chromosome 3"/>
</dbReference>
<accession>A0A835RRI8</accession>